<keyword evidence="2" id="KW-1185">Reference proteome</keyword>
<gene>
    <name evidence="1" type="ORF">GCM10023231_04510</name>
</gene>
<organism evidence="1 2">
    <name type="scientific">Olivibacter ginsenosidimutans</name>
    <dbReference type="NCBI Taxonomy" id="1176537"/>
    <lineage>
        <taxon>Bacteria</taxon>
        <taxon>Pseudomonadati</taxon>
        <taxon>Bacteroidota</taxon>
        <taxon>Sphingobacteriia</taxon>
        <taxon>Sphingobacteriales</taxon>
        <taxon>Sphingobacteriaceae</taxon>
        <taxon>Olivibacter</taxon>
    </lineage>
</organism>
<dbReference type="RefSeq" id="WP_345230067.1">
    <property type="nucleotide sequence ID" value="NZ_BAABIQ010000003.1"/>
</dbReference>
<protein>
    <submittedName>
        <fullName evidence="1">Uncharacterized protein</fullName>
    </submittedName>
</protein>
<dbReference type="Pfam" id="PF10884">
    <property type="entry name" value="DUF2683"/>
    <property type="match status" value="1"/>
</dbReference>
<dbReference type="Proteomes" id="UP001501411">
    <property type="component" value="Unassembled WGS sequence"/>
</dbReference>
<comment type="caution">
    <text evidence="1">The sequence shown here is derived from an EMBL/GenBank/DDBJ whole genome shotgun (WGS) entry which is preliminary data.</text>
</comment>
<sequence length="81" mass="8888">MTTLTVHIKNKKLEKAVKAVLDALGLSYQEEKSSNQNPSPSGDTWFLDPENLAQLDKGIAEIKAGKAVPYTAELKKELFGE</sequence>
<accession>A0ABP9AHZ1</accession>
<evidence type="ECO:0000313" key="1">
    <source>
        <dbReference type="EMBL" id="GAA4780526.1"/>
    </source>
</evidence>
<name>A0ABP9AHZ1_9SPHI</name>
<proteinExistence type="predicted"/>
<evidence type="ECO:0000313" key="2">
    <source>
        <dbReference type="Proteomes" id="UP001501411"/>
    </source>
</evidence>
<dbReference type="EMBL" id="BAABIQ010000003">
    <property type="protein sequence ID" value="GAA4780526.1"/>
    <property type="molecule type" value="Genomic_DNA"/>
</dbReference>
<dbReference type="InterPro" id="IPR020271">
    <property type="entry name" value="Uncharacterised_MJ1172"/>
</dbReference>
<reference evidence="2" key="1">
    <citation type="journal article" date="2019" name="Int. J. Syst. Evol. Microbiol.">
        <title>The Global Catalogue of Microorganisms (GCM) 10K type strain sequencing project: providing services to taxonomists for standard genome sequencing and annotation.</title>
        <authorList>
            <consortium name="The Broad Institute Genomics Platform"/>
            <consortium name="The Broad Institute Genome Sequencing Center for Infectious Disease"/>
            <person name="Wu L."/>
            <person name="Ma J."/>
        </authorList>
    </citation>
    <scope>NUCLEOTIDE SEQUENCE [LARGE SCALE GENOMIC DNA]</scope>
    <source>
        <strain evidence="2">JCM 18200</strain>
    </source>
</reference>